<dbReference type="EMBL" id="CP001823">
    <property type="protein sequence ID" value="ACZ37640.1"/>
    <property type="molecule type" value="Genomic_DNA"/>
</dbReference>
<evidence type="ECO:0000313" key="3">
    <source>
        <dbReference type="EMBL" id="ACZ37640.1"/>
    </source>
</evidence>
<organism evidence="3 4">
    <name type="scientific">Sphaerobacter thermophilus (strain ATCC 49802 / DSM 20745 / KCCM 41009 / NCIMB 13125 / S 6022)</name>
    <dbReference type="NCBI Taxonomy" id="479434"/>
    <lineage>
        <taxon>Bacteria</taxon>
        <taxon>Pseudomonadati</taxon>
        <taxon>Thermomicrobiota</taxon>
        <taxon>Thermomicrobia</taxon>
        <taxon>Sphaerobacterales</taxon>
        <taxon>Sphaerobacterineae</taxon>
        <taxon>Sphaerobacteraceae</taxon>
        <taxon>Sphaerobacter</taxon>
    </lineage>
</organism>
<dbReference type="PANTHER" id="PTHR48107">
    <property type="entry name" value="NADPH-DEPENDENT ALDEHYDE REDUCTASE-LIKE PROTEIN, CHLOROPLASTIC-RELATED"/>
    <property type="match status" value="1"/>
</dbReference>
<dbReference type="CDD" id="cd05233">
    <property type="entry name" value="SDR_c"/>
    <property type="match status" value="1"/>
</dbReference>
<dbReference type="PANTHER" id="PTHR48107:SF7">
    <property type="entry name" value="RE15974P"/>
    <property type="match status" value="1"/>
</dbReference>
<comment type="similarity">
    <text evidence="1">Belongs to the short-chain dehydrogenases/reductases (SDR) family.</text>
</comment>
<reference evidence="4" key="1">
    <citation type="submission" date="2009-11" db="EMBL/GenBank/DDBJ databases">
        <title>The complete chromosome 1 of Sphaerobacter thermophilus DSM 20745.</title>
        <authorList>
            <person name="Lucas S."/>
            <person name="Copeland A."/>
            <person name="Lapidus A."/>
            <person name="Glavina del Rio T."/>
            <person name="Dalin E."/>
            <person name="Tice H."/>
            <person name="Bruce D."/>
            <person name="Goodwin L."/>
            <person name="Pitluck S."/>
            <person name="Kyrpides N."/>
            <person name="Mavromatis K."/>
            <person name="Ivanova N."/>
            <person name="Mikhailova N."/>
            <person name="LaButti K.M."/>
            <person name="Clum A."/>
            <person name="Sun H.I."/>
            <person name="Brettin T."/>
            <person name="Detter J.C."/>
            <person name="Han C."/>
            <person name="Larimer F."/>
            <person name="Land M."/>
            <person name="Hauser L."/>
            <person name="Markowitz V."/>
            <person name="Cheng J.F."/>
            <person name="Hugenholtz P."/>
            <person name="Woyke T."/>
            <person name="Wu D."/>
            <person name="Steenblock K."/>
            <person name="Schneider S."/>
            <person name="Pukall R."/>
            <person name="Goeker M."/>
            <person name="Klenk H.P."/>
            <person name="Eisen J.A."/>
        </authorList>
    </citation>
    <scope>NUCLEOTIDE SEQUENCE [LARGE SCALE GENOMIC DNA]</scope>
    <source>
        <strain evidence="4">ATCC 49802 / DSM 20745 / S 6022</strain>
    </source>
</reference>
<protein>
    <submittedName>
        <fullName evidence="3">Short-chain dehydrogenase/reductase SDR</fullName>
    </submittedName>
</protein>
<dbReference type="RefSeq" id="WP_012870688.1">
    <property type="nucleotide sequence ID" value="NC_013523.1"/>
</dbReference>
<name>D1C6A2_SPHTD</name>
<dbReference type="AlphaFoldDB" id="D1C6A2"/>
<dbReference type="OrthoDB" id="9803333at2"/>
<dbReference type="InterPro" id="IPR002347">
    <property type="entry name" value="SDR_fam"/>
</dbReference>
<keyword evidence="4" id="KW-1185">Reference proteome</keyword>
<dbReference type="FunFam" id="3.40.50.720:FF:000084">
    <property type="entry name" value="Short-chain dehydrogenase reductase"/>
    <property type="match status" value="1"/>
</dbReference>
<dbReference type="SUPFAM" id="SSF51735">
    <property type="entry name" value="NAD(P)-binding Rossmann-fold domains"/>
    <property type="match status" value="1"/>
</dbReference>
<dbReference type="STRING" id="479434.Sthe_0201"/>
<dbReference type="eggNOG" id="COG1028">
    <property type="taxonomic scope" value="Bacteria"/>
</dbReference>
<evidence type="ECO:0000256" key="1">
    <source>
        <dbReference type="ARBA" id="ARBA00006484"/>
    </source>
</evidence>
<evidence type="ECO:0000256" key="2">
    <source>
        <dbReference type="ARBA" id="ARBA00023002"/>
    </source>
</evidence>
<proteinExistence type="inferred from homology"/>
<dbReference type="Pfam" id="PF13561">
    <property type="entry name" value="adh_short_C2"/>
    <property type="match status" value="1"/>
</dbReference>
<dbReference type="InParanoid" id="D1C6A2"/>
<sequence>MEPLAIGRPNPLAGRVALVTGVSRRAGIGYAIAMRLAQLGADLCVQSWVPYDAASPWGADPGGIDAVLSDLRGTGRRIEHVSADFTDPAAPERVVAAAFDALGHVDILVANHAYSRMGGLEDLTAEQIDQHFQVNVRATLLLVQAWAARHDDSRPGGRVILMTSGQHLGPMPGELAYIASKGALHQLTQSLAAHLAPRGITVNTVNPGATDTGYADPETYAAVLAREPMGRWGQPDDAARLIAWLATDDARWVTGQVLNSTGGGP</sequence>
<dbReference type="PRINTS" id="PR00081">
    <property type="entry name" value="GDHRDH"/>
</dbReference>
<keyword evidence="2" id="KW-0560">Oxidoreductase</keyword>
<dbReference type="KEGG" id="sti:Sthe_0201"/>
<dbReference type="GO" id="GO:0016614">
    <property type="term" value="F:oxidoreductase activity, acting on CH-OH group of donors"/>
    <property type="evidence" value="ECO:0007669"/>
    <property type="project" value="UniProtKB-ARBA"/>
</dbReference>
<reference evidence="3 4" key="2">
    <citation type="journal article" date="2010" name="Stand. Genomic Sci.">
        <title>Complete genome sequence of Desulfohalobium retbaense type strain (HR(100)).</title>
        <authorList>
            <person name="Spring S."/>
            <person name="Nolan M."/>
            <person name="Lapidus A."/>
            <person name="Glavina Del Rio T."/>
            <person name="Copeland A."/>
            <person name="Tice H."/>
            <person name="Cheng J.F."/>
            <person name="Lucas S."/>
            <person name="Land M."/>
            <person name="Chen F."/>
            <person name="Bruce D."/>
            <person name="Goodwin L."/>
            <person name="Pitluck S."/>
            <person name="Ivanova N."/>
            <person name="Mavromatis K."/>
            <person name="Mikhailova N."/>
            <person name="Pati A."/>
            <person name="Chen A."/>
            <person name="Palaniappan K."/>
            <person name="Hauser L."/>
            <person name="Chang Y.J."/>
            <person name="Jeffries C.D."/>
            <person name="Munk C."/>
            <person name="Kiss H."/>
            <person name="Chain P."/>
            <person name="Han C."/>
            <person name="Brettin T."/>
            <person name="Detter J.C."/>
            <person name="Schuler E."/>
            <person name="Goker M."/>
            <person name="Rohde M."/>
            <person name="Bristow J."/>
            <person name="Eisen J.A."/>
            <person name="Markowitz V."/>
            <person name="Hugenholtz P."/>
            <person name="Kyrpides N.C."/>
            <person name="Klenk H.P."/>
        </authorList>
    </citation>
    <scope>NUCLEOTIDE SEQUENCE [LARGE SCALE GENOMIC DNA]</scope>
    <source>
        <strain evidence="4">ATCC 49802 / DSM 20745 / S 6022</strain>
    </source>
</reference>
<accession>D1C6A2</accession>
<dbReference type="InterPro" id="IPR036291">
    <property type="entry name" value="NAD(P)-bd_dom_sf"/>
</dbReference>
<evidence type="ECO:0000313" key="4">
    <source>
        <dbReference type="Proteomes" id="UP000002027"/>
    </source>
</evidence>
<dbReference type="NCBIfam" id="NF009389">
    <property type="entry name" value="PRK12748.1"/>
    <property type="match status" value="1"/>
</dbReference>
<gene>
    <name evidence="3" type="ordered locus">Sthe_0201</name>
</gene>
<dbReference type="HOGENOM" id="CLU_010194_1_3_0"/>
<dbReference type="Gene3D" id="3.40.50.720">
    <property type="entry name" value="NAD(P)-binding Rossmann-like Domain"/>
    <property type="match status" value="1"/>
</dbReference>
<dbReference type="Proteomes" id="UP000002027">
    <property type="component" value="Chromosome 1"/>
</dbReference>